<accession>A0ACC3D5N9</accession>
<name>A0ACC3D5N9_9PEZI</name>
<reference evidence="1" key="1">
    <citation type="submission" date="2024-09" db="EMBL/GenBank/DDBJ databases">
        <title>Black Yeasts Isolated from many extreme environments.</title>
        <authorList>
            <person name="Coleine C."/>
            <person name="Stajich J.E."/>
            <person name="Selbmann L."/>
        </authorList>
    </citation>
    <scope>NUCLEOTIDE SEQUENCE</scope>
    <source>
        <strain evidence="1">CCFEE 5737</strain>
    </source>
</reference>
<organism evidence="1 2">
    <name type="scientific">Coniosporium uncinatum</name>
    <dbReference type="NCBI Taxonomy" id="93489"/>
    <lineage>
        <taxon>Eukaryota</taxon>
        <taxon>Fungi</taxon>
        <taxon>Dikarya</taxon>
        <taxon>Ascomycota</taxon>
        <taxon>Pezizomycotina</taxon>
        <taxon>Dothideomycetes</taxon>
        <taxon>Dothideomycetes incertae sedis</taxon>
        <taxon>Coniosporium</taxon>
    </lineage>
</organism>
<gene>
    <name evidence="1" type="ORF">LTS18_004456</name>
</gene>
<dbReference type="EMBL" id="JAWDJW010007375">
    <property type="protein sequence ID" value="KAK3062276.1"/>
    <property type="molecule type" value="Genomic_DNA"/>
</dbReference>
<sequence length="512" mass="55318">MTSDQSVSVSNIEDGTPLRTSTRSPKPKRFPEDYEGIAYLKPQSTSTFSESLPSGPKRKATAPGKRRGRPPKTPKIDSDTTASTPLGITQRNRRQSDPSQSTPPPNPILNPQQASHPGPTTFSTPPTETSSQFPSASKHNETGVVLRGRWSLSNDDLAKEVRVGRTATIIDAPTKSMEHTAAGAQGSALTRDLAATSHSRPALTTVVSEGENLQVATMYAPHSPPPCKITSVACVSPNILSSRNELLSGDPSGTTRVQLHGMENVSMVNGATLNNVTAADSDDKAYDTETEGSQQANNGVNPTQSSTHSSRLPLNSSDAEFQDLAGSRHFRDQLQGGPMSLENGIQPSAQSRPFESSSCPTTQAYGKETAQTVTETQVVGKEASPGGMAKAVISASQFSKQPELEDDDVNELGRLVVKHRDLKNILQSAQSKLEECGQKINDLEKNISCEQLVLADVRQRIETLQEEEKIKKQLVSEKREELETELASLHEFTSQAEVTKKRMSEVWVKLGL</sequence>
<evidence type="ECO:0000313" key="1">
    <source>
        <dbReference type="EMBL" id="KAK3062276.1"/>
    </source>
</evidence>
<proteinExistence type="predicted"/>
<protein>
    <submittedName>
        <fullName evidence="1">Uncharacterized protein</fullName>
    </submittedName>
</protein>
<evidence type="ECO:0000313" key="2">
    <source>
        <dbReference type="Proteomes" id="UP001186974"/>
    </source>
</evidence>
<dbReference type="Proteomes" id="UP001186974">
    <property type="component" value="Unassembled WGS sequence"/>
</dbReference>
<comment type="caution">
    <text evidence="1">The sequence shown here is derived from an EMBL/GenBank/DDBJ whole genome shotgun (WGS) entry which is preliminary data.</text>
</comment>
<keyword evidence="2" id="KW-1185">Reference proteome</keyword>